<feature type="transmembrane region" description="Helical" evidence="1">
    <location>
        <begin position="21"/>
        <end position="39"/>
    </location>
</feature>
<keyword evidence="1" id="KW-1133">Transmembrane helix</keyword>
<dbReference type="Proteomes" id="UP001140949">
    <property type="component" value="Unassembled WGS sequence"/>
</dbReference>
<proteinExistence type="predicted"/>
<sequence length="76" mass="9117">MKILIRNYMKNKGVVNMKGMYYGWVCYFFLVYLYNYQFWKFKMYEIYILWLNMFVVGQVLDVCGWTSVGCVGSCGV</sequence>
<accession>A0AAX6H407</accession>
<reference evidence="2" key="2">
    <citation type="submission" date="2023-04" db="EMBL/GenBank/DDBJ databases">
        <authorList>
            <person name="Bruccoleri R.E."/>
            <person name="Oakeley E.J."/>
            <person name="Faust A.-M."/>
            <person name="Dessus-Babus S."/>
            <person name="Altorfer M."/>
            <person name="Burckhardt D."/>
            <person name="Oertli M."/>
            <person name="Naumann U."/>
            <person name="Petersen F."/>
            <person name="Wong J."/>
        </authorList>
    </citation>
    <scope>NUCLEOTIDE SEQUENCE</scope>
    <source>
        <strain evidence="2">GSM-AAB239-AS_SAM_17_03QT</strain>
        <tissue evidence="2">Leaf</tissue>
    </source>
</reference>
<organism evidence="2 3">
    <name type="scientific">Iris pallida</name>
    <name type="common">Sweet iris</name>
    <dbReference type="NCBI Taxonomy" id="29817"/>
    <lineage>
        <taxon>Eukaryota</taxon>
        <taxon>Viridiplantae</taxon>
        <taxon>Streptophyta</taxon>
        <taxon>Embryophyta</taxon>
        <taxon>Tracheophyta</taxon>
        <taxon>Spermatophyta</taxon>
        <taxon>Magnoliopsida</taxon>
        <taxon>Liliopsida</taxon>
        <taxon>Asparagales</taxon>
        <taxon>Iridaceae</taxon>
        <taxon>Iridoideae</taxon>
        <taxon>Irideae</taxon>
        <taxon>Iris</taxon>
    </lineage>
</organism>
<protein>
    <submittedName>
        <fullName evidence="2">E3 ubiquitin-protein ligase UPL1-like</fullName>
    </submittedName>
</protein>
<comment type="caution">
    <text evidence="2">The sequence shown here is derived from an EMBL/GenBank/DDBJ whole genome shotgun (WGS) entry which is preliminary data.</text>
</comment>
<reference evidence="2" key="1">
    <citation type="journal article" date="2023" name="GigaByte">
        <title>Genome assembly of the bearded iris, Iris pallida Lam.</title>
        <authorList>
            <person name="Bruccoleri R.E."/>
            <person name="Oakeley E.J."/>
            <person name="Faust A.M.E."/>
            <person name="Altorfer M."/>
            <person name="Dessus-Babus S."/>
            <person name="Burckhardt D."/>
            <person name="Oertli M."/>
            <person name="Naumann U."/>
            <person name="Petersen F."/>
            <person name="Wong J."/>
        </authorList>
    </citation>
    <scope>NUCLEOTIDE SEQUENCE</scope>
    <source>
        <strain evidence="2">GSM-AAB239-AS_SAM_17_03QT</strain>
    </source>
</reference>
<keyword evidence="3" id="KW-1185">Reference proteome</keyword>
<keyword evidence="1" id="KW-0812">Transmembrane</keyword>
<evidence type="ECO:0000313" key="2">
    <source>
        <dbReference type="EMBL" id="KAJ6835301.1"/>
    </source>
</evidence>
<name>A0AAX6H407_IRIPA</name>
<gene>
    <name evidence="2" type="ORF">M6B38_123685</name>
</gene>
<dbReference type="AlphaFoldDB" id="A0AAX6H407"/>
<evidence type="ECO:0000256" key="1">
    <source>
        <dbReference type="SAM" id="Phobius"/>
    </source>
</evidence>
<evidence type="ECO:0000313" key="3">
    <source>
        <dbReference type="Proteomes" id="UP001140949"/>
    </source>
</evidence>
<keyword evidence="1" id="KW-0472">Membrane</keyword>
<dbReference type="EMBL" id="JANAVB010013467">
    <property type="protein sequence ID" value="KAJ6835301.1"/>
    <property type="molecule type" value="Genomic_DNA"/>
</dbReference>